<sequence length="398" mass="43981">MERHDFRKRNLLLEPKIAENTSPSRLHDRFPRAQWHIFAPLHKKLIGLASFTPIQSVFNATVRHYETKDVNRAFHGRQTTKNPRGSLEQSPVAYIPGTRDALSGDVCRRSILKIAGSRTSGRQVAPIFAVEQQLYNEPLDARFVTTTIDRGCDTSGEKSAYAAGAPEIPLAHTGIFSRERGENVPIRASSSRFHTGATAVTVTLMLSRPSPYHYCFGNCLDWMEYAGVRSGVVGATCAVAAPATGSTPPRGAGDATTRLPPPLNLYFTRYGRIFRAGGREGRDRIRKERWITGRLSGTIRKSIDAQRNRSILAKLTLCNEKGRPEEAPGADPQTPVDLRDLSRCETGLISTDKSQNIDKLEMAPQRKSVSSTAKSPFVGLVETIRQTELSYVKGQMFG</sequence>
<organism evidence="1 2">
    <name type="scientific">Tenebrio molitor</name>
    <name type="common">Yellow mealworm beetle</name>
    <dbReference type="NCBI Taxonomy" id="7067"/>
    <lineage>
        <taxon>Eukaryota</taxon>
        <taxon>Metazoa</taxon>
        <taxon>Ecdysozoa</taxon>
        <taxon>Arthropoda</taxon>
        <taxon>Hexapoda</taxon>
        <taxon>Insecta</taxon>
        <taxon>Pterygota</taxon>
        <taxon>Neoptera</taxon>
        <taxon>Endopterygota</taxon>
        <taxon>Coleoptera</taxon>
        <taxon>Polyphaga</taxon>
        <taxon>Cucujiformia</taxon>
        <taxon>Tenebrionidae</taxon>
        <taxon>Tenebrio</taxon>
    </lineage>
</organism>
<proteinExistence type="predicted"/>
<name>A0A8J6L8D7_TENMO</name>
<reference evidence="1" key="2">
    <citation type="submission" date="2021-08" db="EMBL/GenBank/DDBJ databases">
        <authorList>
            <person name="Eriksson T."/>
        </authorList>
    </citation>
    <scope>NUCLEOTIDE SEQUENCE</scope>
    <source>
        <strain evidence="1">Stoneville</strain>
        <tissue evidence="1">Whole head</tissue>
    </source>
</reference>
<accession>A0A8J6L8D7</accession>
<dbReference type="AlphaFoldDB" id="A0A8J6L8D7"/>
<gene>
    <name evidence="1" type="ORF">GEV33_012141</name>
</gene>
<dbReference type="EMBL" id="JABDTM020027359">
    <property type="protein sequence ID" value="KAH0810652.1"/>
    <property type="molecule type" value="Genomic_DNA"/>
</dbReference>
<evidence type="ECO:0000313" key="2">
    <source>
        <dbReference type="Proteomes" id="UP000719412"/>
    </source>
</evidence>
<protein>
    <submittedName>
        <fullName evidence="1">Uncharacterized protein</fullName>
    </submittedName>
</protein>
<comment type="caution">
    <text evidence="1">The sequence shown here is derived from an EMBL/GenBank/DDBJ whole genome shotgun (WGS) entry which is preliminary data.</text>
</comment>
<dbReference type="Proteomes" id="UP000719412">
    <property type="component" value="Unassembled WGS sequence"/>
</dbReference>
<reference evidence="1" key="1">
    <citation type="journal article" date="2020" name="J Insects Food Feed">
        <title>The yellow mealworm (Tenebrio molitor) genome: a resource for the emerging insects as food and feed industry.</title>
        <authorList>
            <person name="Eriksson T."/>
            <person name="Andere A."/>
            <person name="Kelstrup H."/>
            <person name="Emery V."/>
            <person name="Picard C."/>
        </authorList>
    </citation>
    <scope>NUCLEOTIDE SEQUENCE</scope>
    <source>
        <strain evidence="1">Stoneville</strain>
        <tissue evidence="1">Whole head</tissue>
    </source>
</reference>
<evidence type="ECO:0000313" key="1">
    <source>
        <dbReference type="EMBL" id="KAH0810652.1"/>
    </source>
</evidence>
<keyword evidence="2" id="KW-1185">Reference proteome</keyword>